<dbReference type="InterPro" id="IPR001534">
    <property type="entry name" value="Transthyretin-like"/>
</dbReference>
<keyword evidence="4" id="KW-0732">Signal</keyword>
<proteinExistence type="inferred from homology"/>
<keyword evidence="3" id="KW-0964">Secreted</keyword>
<dbReference type="AlphaFoldDB" id="A0A2A2KNA6"/>
<evidence type="ECO:0000256" key="5">
    <source>
        <dbReference type="SAM" id="Phobius"/>
    </source>
</evidence>
<dbReference type="GO" id="GO:0005576">
    <property type="term" value="C:extracellular region"/>
    <property type="evidence" value="ECO:0007669"/>
    <property type="project" value="UniProtKB-SubCell"/>
</dbReference>
<dbReference type="EMBL" id="LIAE01008082">
    <property type="protein sequence ID" value="PAV75496.1"/>
    <property type="molecule type" value="Genomic_DNA"/>
</dbReference>
<evidence type="ECO:0000256" key="4">
    <source>
        <dbReference type="ARBA" id="ARBA00022729"/>
    </source>
</evidence>
<comment type="caution">
    <text evidence="6">The sequence shown here is derived from an EMBL/GenBank/DDBJ whole genome shotgun (WGS) entry which is preliminary data.</text>
</comment>
<dbReference type="STRING" id="2018661.A0A2A2KNA6"/>
<keyword evidence="5" id="KW-0472">Membrane</keyword>
<dbReference type="OrthoDB" id="5832063at2759"/>
<comment type="subcellular location">
    <subcellularLocation>
        <location evidence="1">Secreted</location>
    </subcellularLocation>
</comment>
<dbReference type="PANTHER" id="PTHR21700:SF126">
    <property type="entry name" value="TRANSTHYRETIN-LIKE FAMILY PROTEIN"/>
    <property type="match status" value="1"/>
</dbReference>
<evidence type="ECO:0000256" key="3">
    <source>
        <dbReference type="ARBA" id="ARBA00022525"/>
    </source>
</evidence>
<protein>
    <recommendedName>
        <fullName evidence="8">Transthyretin-like family protein</fullName>
    </recommendedName>
</protein>
<dbReference type="Proteomes" id="UP000218231">
    <property type="component" value="Unassembled WGS sequence"/>
</dbReference>
<dbReference type="PANTHER" id="PTHR21700">
    <property type="entry name" value="TRANSTHYRETIN-LIKE FAMILY PROTEIN-RELATED"/>
    <property type="match status" value="1"/>
</dbReference>
<sequence length="169" mass="18973">MCIETGQFEKLLLAKLFVFLFFHNLPFLPILILAIIGFENRSFSKKYTAFTRAVAVKGILMCGDRPAGGVKVKIFDEDSGPDPDDVLDEGYTNPDGSFFLKGSERELTNIDPKFKIYHDCDDGIKPGQRKVKITVPDSYISSGGIAKRVFDIGVINLEGKYHNEERDLF</sequence>
<evidence type="ECO:0000313" key="6">
    <source>
        <dbReference type="EMBL" id="PAV75496.1"/>
    </source>
</evidence>
<dbReference type="InterPro" id="IPR038479">
    <property type="entry name" value="Transthyretin-like_sf"/>
</dbReference>
<keyword evidence="7" id="KW-1185">Reference proteome</keyword>
<keyword evidence="5" id="KW-0812">Transmembrane</keyword>
<dbReference type="Pfam" id="PF01060">
    <property type="entry name" value="TTR-52"/>
    <property type="match status" value="1"/>
</dbReference>
<evidence type="ECO:0000256" key="2">
    <source>
        <dbReference type="ARBA" id="ARBA00010112"/>
    </source>
</evidence>
<comment type="similarity">
    <text evidence="2">Belongs to the nematode transthyretin-like family.</text>
</comment>
<dbReference type="Gene3D" id="2.60.40.3330">
    <property type="match status" value="1"/>
</dbReference>
<evidence type="ECO:0000313" key="7">
    <source>
        <dbReference type="Proteomes" id="UP000218231"/>
    </source>
</evidence>
<accession>A0A2A2KNA6</accession>
<organism evidence="6 7">
    <name type="scientific">Diploscapter pachys</name>
    <dbReference type="NCBI Taxonomy" id="2018661"/>
    <lineage>
        <taxon>Eukaryota</taxon>
        <taxon>Metazoa</taxon>
        <taxon>Ecdysozoa</taxon>
        <taxon>Nematoda</taxon>
        <taxon>Chromadorea</taxon>
        <taxon>Rhabditida</taxon>
        <taxon>Rhabditina</taxon>
        <taxon>Rhabditomorpha</taxon>
        <taxon>Rhabditoidea</taxon>
        <taxon>Rhabditidae</taxon>
        <taxon>Diploscapter</taxon>
    </lineage>
</organism>
<dbReference type="GO" id="GO:0009986">
    <property type="term" value="C:cell surface"/>
    <property type="evidence" value="ECO:0007669"/>
    <property type="project" value="InterPro"/>
</dbReference>
<gene>
    <name evidence="6" type="ORF">WR25_02486</name>
</gene>
<keyword evidence="5" id="KW-1133">Transmembrane helix</keyword>
<feature type="transmembrane region" description="Helical" evidence="5">
    <location>
        <begin position="16"/>
        <end position="38"/>
    </location>
</feature>
<reference evidence="6 7" key="1">
    <citation type="journal article" date="2017" name="Curr. Biol.">
        <title>Genome architecture and evolution of a unichromosomal asexual nematode.</title>
        <authorList>
            <person name="Fradin H."/>
            <person name="Zegar C."/>
            <person name="Gutwein M."/>
            <person name="Lucas J."/>
            <person name="Kovtun M."/>
            <person name="Corcoran D."/>
            <person name="Baugh L.R."/>
            <person name="Kiontke K."/>
            <person name="Gunsalus K."/>
            <person name="Fitch D.H."/>
            <person name="Piano F."/>
        </authorList>
    </citation>
    <scope>NUCLEOTIDE SEQUENCE [LARGE SCALE GENOMIC DNA]</scope>
    <source>
        <strain evidence="6">PF1309</strain>
    </source>
</reference>
<evidence type="ECO:0000256" key="1">
    <source>
        <dbReference type="ARBA" id="ARBA00004613"/>
    </source>
</evidence>
<evidence type="ECO:0008006" key="8">
    <source>
        <dbReference type="Google" id="ProtNLM"/>
    </source>
</evidence>
<name>A0A2A2KNA6_9BILA</name>